<gene>
    <name evidence="2" type="primary">P0702D12.7</name>
</gene>
<evidence type="ECO:0000256" key="1">
    <source>
        <dbReference type="SAM" id="MobiDB-lite"/>
    </source>
</evidence>
<feature type="region of interest" description="Disordered" evidence="1">
    <location>
        <begin position="1"/>
        <end position="65"/>
    </location>
</feature>
<feature type="compositionally biased region" description="Low complexity" evidence="1">
    <location>
        <begin position="46"/>
        <end position="58"/>
    </location>
</feature>
<dbReference type="AlphaFoldDB" id="Q5JNR7"/>
<sequence>MARRVATSGEGGARWPIGIRGREKGRRRDKATGGEKGRRAGGGGLPMTTSPAATAAPPLRSHAASTGRILPSALSAAEISSVAASSRPPPLCRHPPRRILFDGELDESNGRRRWRCSSSSAAVQPANSPHRGCCSRACHRSRSLLISTADDLLSLLDDNDNDNPFPAAATLSAILGSV</sequence>
<dbReference type="Proteomes" id="UP000817658">
    <property type="component" value="Chromosome 1"/>
</dbReference>
<name>Q5JNR7_ORYSJ</name>
<organism evidence="2">
    <name type="scientific">Oryza sativa subsp. japonica</name>
    <name type="common">Rice</name>
    <dbReference type="NCBI Taxonomy" id="39947"/>
    <lineage>
        <taxon>Eukaryota</taxon>
        <taxon>Viridiplantae</taxon>
        <taxon>Streptophyta</taxon>
        <taxon>Embryophyta</taxon>
        <taxon>Tracheophyta</taxon>
        <taxon>Spermatophyta</taxon>
        <taxon>Magnoliopsida</taxon>
        <taxon>Liliopsida</taxon>
        <taxon>Poales</taxon>
        <taxon>Poaceae</taxon>
        <taxon>BOP clade</taxon>
        <taxon>Oryzoideae</taxon>
        <taxon>Oryzeae</taxon>
        <taxon>Oryzinae</taxon>
        <taxon>Oryza</taxon>
        <taxon>Oryza sativa</taxon>
    </lineage>
</organism>
<proteinExistence type="predicted"/>
<reference evidence="2" key="1">
    <citation type="journal article" date="2002" name="Nature">
        <title>The genome sequence and structure of rice chromosome 1.</title>
        <authorList>
            <person name="Sasaki T."/>
            <person name="Matsumoto T."/>
            <person name="Yamamoto K."/>
            <person name="Sakata K."/>
            <person name="Baba T."/>
            <person name="Katayose Y."/>
            <person name="Wu J."/>
            <person name="Niimura Y."/>
            <person name="Cheng Z."/>
            <person name="Nagamura Y."/>
            <person name="Antonio B.A."/>
            <person name="Kanamori H."/>
            <person name="Hosokawa S."/>
            <person name="Masukawa M."/>
            <person name="Arikawa K."/>
            <person name="Chiden Y."/>
            <person name="Hayashi M."/>
            <person name="Okamoto M."/>
            <person name="Ando T."/>
            <person name="Aoki H."/>
            <person name="Arita K."/>
            <person name="Hamada M."/>
            <person name="Harada C."/>
            <person name="Hijishita S."/>
            <person name="Honda M."/>
            <person name="Ichikawa Y."/>
            <person name="Idonuma A."/>
            <person name="Iijima M."/>
            <person name="Ikeda M."/>
            <person name="Ikeno M."/>
            <person name="Itoh S."/>
            <person name="Itoh T."/>
            <person name="Itoh Y."/>
            <person name="Itoh Y."/>
            <person name="Iwabuchi A."/>
            <person name="Kamiya K."/>
            <person name="Karasawa W."/>
            <person name="Katagiri S."/>
            <person name="Kikuta A."/>
            <person name="Kobayashi N."/>
            <person name="Kono I."/>
            <person name="Machita K."/>
            <person name="Maehara T."/>
            <person name="Mizuno H."/>
            <person name="Mizubayashi T."/>
            <person name="Mukai Y."/>
            <person name="Nagasaki H."/>
            <person name="Nakashima M."/>
            <person name="Nakama Y."/>
            <person name="Nakamichi Y."/>
            <person name="Nakamura M."/>
            <person name="Namiki N."/>
            <person name="Negishi M."/>
            <person name="Ohta I."/>
            <person name="Ono N."/>
            <person name="Saji S."/>
            <person name="Sakai K."/>
            <person name="Shibata M."/>
            <person name="Shimokawa T."/>
            <person name="Shomura A."/>
            <person name="Song J."/>
            <person name="Takazaki Y."/>
            <person name="Terasawa K."/>
            <person name="Tsuji K."/>
            <person name="Waki K."/>
            <person name="Yamagata H."/>
            <person name="Yamane H."/>
            <person name="Yoshiki S."/>
            <person name="Yoshihara R."/>
            <person name="Yukawa K."/>
            <person name="Zhong H."/>
            <person name="Iwama H."/>
            <person name="Endo T."/>
            <person name="Ito H."/>
            <person name="Hahn J.H."/>
            <person name="Kim H.I."/>
            <person name="Eun M.Y."/>
            <person name="Yano M."/>
            <person name="Jiang J."/>
            <person name="Gojobori T."/>
        </authorList>
    </citation>
    <scope>NUCLEOTIDE SEQUENCE [LARGE SCALE GENOMIC DNA]</scope>
</reference>
<evidence type="ECO:0000313" key="2">
    <source>
        <dbReference type="EMBL" id="BAD86889.1"/>
    </source>
</evidence>
<accession>Q5JNR7</accession>
<protein>
    <submittedName>
        <fullName evidence="2">Uncharacterized protein</fullName>
    </submittedName>
</protein>
<dbReference type="EMBL" id="AP002820">
    <property type="protein sequence ID" value="BAD86889.1"/>
    <property type="molecule type" value="Genomic_DNA"/>
</dbReference>